<dbReference type="InterPro" id="IPR035926">
    <property type="entry name" value="NusB-like_sf"/>
</dbReference>
<evidence type="ECO:0000256" key="5">
    <source>
        <dbReference type="ARBA" id="ARBA00023163"/>
    </source>
</evidence>
<dbReference type="EMBL" id="VSSQ01055451">
    <property type="protein sequence ID" value="MPN09354.1"/>
    <property type="molecule type" value="Genomic_DNA"/>
</dbReference>
<comment type="caution">
    <text evidence="7">The sequence shown here is derived from an EMBL/GenBank/DDBJ whole genome shotgun (WGS) entry which is preliminary data.</text>
</comment>
<reference evidence="7" key="1">
    <citation type="submission" date="2019-08" db="EMBL/GenBank/DDBJ databases">
        <authorList>
            <person name="Kucharzyk K."/>
            <person name="Murdoch R.W."/>
            <person name="Higgins S."/>
            <person name="Loffler F."/>
        </authorList>
    </citation>
    <scope>NUCLEOTIDE SEQUENCE</scope>
</reference>
<evidence type="ECO:0000256" key="3">
    <source>
        <dbReference type="ARBA" id="ARBA00022884"/>
    </source>
</evidence>
<gene>
    <name evidence="7" type="ORF">SDC9_156643</name>
</gene>
<keyword evidence="5" id="KW-0804">Transcription</keyword>
<dbReference type="SUPFAM" id="SSF48013">
    <property type="entry name" value="NusB-like"/>
    <property type="match status" value="1"/>
</dbReference>
<organism evidence="7">
    <name type="scientific">bioreactor metagenome</name>
    <dbReference type="NCBI Taxonomy" id="1076179"/>
    <lineage>
        <taxon>unclassified sequences</taxon>
        <taxon>metagenomes</taxon>
        <taxon>ecological metagenomes</taxon>
    </lineage>
</organism>
<dbReference type="GO" id="GO:0031564">
    <property type="term" value="P:transcription antitermination"/>
    <property type="evidence" value="ECO:0007669"/>
    <property type="project" value="UniProtKB-KW"/>
</dbReference>
<dbReference type="InterPro" id="IPR011605">
    <property type="entry name" value="NusB_fam"/>
</dbReference>
<evidence type="ECO:0000256" key="4">
    <source>
        <dbReference type="ARBA" id="ARBA00023015"/>
    </source>
</evidence>
<dbReference type="GO" id="GO:0005829">
    <property type="term" value="C:cytosol"/>
    <property type="evidence" value="ECO:0007669"/>
    <property type="project" value="TreeGrafter"/>
</dbReference>
<evidence type="ECO:0000256" key="2">
    <source>
        <dbReference type="ARBA" id="ARBA00022814"/>
    </source>
</evidence>
<comment type="similarity">
    <text evidence="1">Belongs to the NusB family.</text>
</comment>
<dbReference type="InterPro" id="IPR006027">
    <property type="entry name" value="NusB_RsmB_TIM44"/>
</dbReference>
<dbReference type="Pfam" id="PF01029">
    <property type="entry name" value="NusB"/>
    <property type="match status" value="1"/>
</dbReference>
<evidence type="ECO:0000259" key="6">
    <source>
        <dbReference type="Pfam" id="PF01029"/>
    </source>
</evidence>
<evidence type="ECO:0000256" key="1">
    <source>
        <dbReference type="ARBA" id="ARBA00005952"/>
    </source>
</evidence>
<dbReference type="PANTHER" id="PTHR11078:SF3">
    <property type="entry name" value="ANTITERMINATION NUSB DOMAIN-CONTAINING PROTEIN"/>
    <property type="match status" value="1"/>
</dbReference>
<evidence type="ECO:0000313" key="7">
    <source>
        <dbReference type="EMBL" id="MPN09354.1"/>
    </source>
</evidence>
<dbReference type="GO" id="GO:0006353">
    <property type="term" value="P:DNA-templated transcription termination"/>
    <property type="evidence" value="ECO:0007669"/>
    <property type="project" value="InterPro"/>
</dbReference>
<protein>
    <recommendedName>
        <fullName evidence="6">NusB/RsmB/TIM44 domain-containing protein</fullName>
    </recommendedName>
</protein>
<dbReference type="Gene3D" id="1.10.940.10">
    <property type="entry name" value="NusB-like"/>
    <property type="match status" value="1"/>
</dbReference>
<keyword evidence="3" id="KW-0694">RNA-binding</keyword>
<dbReference type="PANTHER" id="PTHR11078">
    <property type="entry name" value="N UTILIZATION SUBSTANCE PROTEIN B-RELATED"/>
    <property type="match status" value="1"/>
</dbReference>
<feature type="domain" description="NusB/RsmB/TIM44" evidence="6">
    <location>
        <begin position="72"/>
        <end position="181"/>
    </location>
</feature>
<dbReference type="NCBIfam" id="TIGR01951">
    <property type="entry name" value="nusB"/>
    <property type="match status" value="1"/>
</dbReference>
<dbReference type="GO" id="GO:0003723">
    <property type="term" value="F:RNA binding"/>
    <property type="evidence" value="ECO:0007669"/>
    <property type="project" value="UniProtKB-KW"/>
</dbReference>
<proteinExistence type="inferred from homology"/>
<keyword evidence="2" id="KW-0889">Transcription antitermination</keyword>
<accession>A0A645F9W1</accession>
<sequence length="198" mass="23077">MQLQETEQNVFPLSKTRSIRGNRRLVREKTLQILVAYYVSNTETNVLFNHIFYRDFLLDEEKKEETSENQKLLSREEITEVLSDTLIDWKNEDIAFATSLMNHCLNNYELIISLIKEISENWEIDRIAPIDKTIIIMGATELINFPDIPIKATINEAIELSKKYSSEKSPAFINGLLEKIKKHFLEKGLINKSERGEK</sequence>
<dbReference type="HAMAP" id="MF_00073">
    <property type="entry name" value="NusB"/>
    <property type="match status" value="1"/>
</dbReference>
<name>A0A645F9W1_9ZZZZ</name>
<keyword evidence="4" id="KW-0805">Transcription regulation</keyword>
<dbReference type="AlphaFoldDB" id="A0A645F9W1"/>